<dbReference type="GO" id="GO:0016810">
    <property type="term" value="F:hydrolase activity, acting on carbon-nitrogen (but not peptide) bonds"/>
    <property type="evidence" value="ECO:0007669"/>
    <property type="project" value="InterPro"/>
</dbReference>
<keyword evidence="4" id="KW-1185">Reference proteome</keyword>
<evidence type="ECO:0000256" key="1">
    <source>
        <dbReference type="SAM" id="MobiDB-lite"/>
    </source>
</evidence>
<protein>
    <submittedName>
        <fullName evidence="3">Peptidoglycan/xylan/chitin deacetylase (PgdA/CDA1 family)</fullName>
    </submittedName>
</protein>
<reference evidence="3 4" key="1">
    <citation type="submission" date="2020-08" db="EMBL/GenBank/DDBJ databases">
        <title>Sequencing the genomes of 1000 actinobacteria strains.</title>
        <authorList>
            <person name="Klenk H.-P."/>
        </authorList>
    </citation>
    <scope>NUCLEOTIDE SEQUENCE [LARGE SCALE GENOMIC DNA]</scope>
    <source>
        <strain evidence="3 4">DSM 102122</strain>
    </source>
</reference>
<dbReference type="RefSeq" id="WP_184819076.1">
    <property type="nucleotide sequence ID" value="NZ_JACHMM010000001.1"/>
</dbReference>
<dbReference type="InterPro" id="IPR002509">
    <property type="entry name" value="NODB_dom"/>
</dbReference>
<organism evidence="3 4">
    <name type="scientific">Jiangella mangrovi</name>
    <dbReference type="NCBI Taxonomy" id="1524084"/>
    <lineage>
        <taxon>Bacteria</taxon>
        <taxon>Bacillati</taxon>
        <taxon>Actinomycetota</taxon>
        <taxon>Actinomycetes</taxon>
        <taxon>Jiangellales</taxon>
        <taxon>Jiangellaceae</taxon>
        <taxon>Jiangella</taxon>
    </lineage>
</organism>
<dbReference type="InterPro" id="IPR011330">
    <property type="entry name" value="Glyco_hydro/deAcase_b/a-brl"/>
</dbReference>
<dbReference type="Gene3D" id="3.20.20.370">
    <property type="entry name" value="Glycoside hydrolase/deacetylase"/>
    <property type="match status" value="1"/>
</dbReference>
<name>A0A7W9GLH0_9ACTN</name>
<dbReference type="Proteomes" id="UP000542813">
    <property type="component" value="Unassembled WGS sequence"/>
</dbReference>
<feature type="domain" description="NodB homology" evidence="2">
    <location>
        <begin position="35"/>
        <end position="163"/>
    </location>
</feature>
<dbReference type="AlphaFoldDB" id="A0A7W9GLH0"/>
<dbReference type="CDD" id="cd10938">
    <property type="entry name" value="CE4_HpPgdA_like"/>
    <property type="match status" value="1"/>
</dbReference>
<accession>A0A7W9GLH0</accession>
<dbReference type="SUPFAM" id="SSF88713">
    <property type="entry name" value="Glycoside hydrolase/deacetylase"/>
    <property type="match status" value="1"/>
</dbReference>
<dbReference type="PANTHER" id="PTHR47561">
    <property type="entry name" value="POLYSACCHARIDE DEACETYLASE FAMILY PROTEIN (AFU_ORTHOLOGUE AFUA_6G05030)"/>
    <property type="match status" value="1"/>
</dbReference>
<dbReference type="PANTHER" id="PTHR47561:SF1">
    <property type="entry name" value="POLYSACCHARIDE DEACETYLASE FAMILY PROTEIN (AFU_ORTHOLOGUE AFUA_6G05030)"/>
    <property type="match status" value="1"/>
</dbReference>
<dbReference type="Pfam" id="PF01522">
    <property type="entry name" value="Polysacc_deac_1"/>
    <property type="match status" value="1"/>
</dbReference>
<dbReference type="GO" id="GO:0005975">
    <property type="term" value="P:carbohydrate metabolic process"/>
    <property type="evidence" value="ECO:0007669"/>
    <property type="project" value="InterPro"/>
</dbReference>
<feature type="region of interest" description="Disordered" evidence="1">
    <location>
        <begin position="289"/>
        <end position="309"/>
    </location>
</feature>
<evidence type="ECO:0000313" key="4">
    <source>
        <dbReference type="Proteomes" id="UP000542813"/>
    </source>
</evidence>
<gene>
    <name evidence="3" type="ORF">HD601_000530</name>
</gene>
<dbReference type="EMBL" id="JACHMM010000001">
    <property type="protein sequence ID" value="MBB5785955.1"/>
    <property type="molecule type" value="Genomic_DNA"/>
</dbReference>
<dbReference type="PROSITE" id="PS51677">
    <property type="entry name" value="NODB"/>
    <property type="match status" value="1"/>
</dbReference>
<evidence type="ECO:0000313" key="3">
    <source>
        <dbReference type="EMBL" id="MBB5785955.1"/>
    </source>
</evidence>
<dbReference type="InterPro" id="IPR037950">
    <property type="entry name" value="PgdA-like"/>
</dbReference>
<comment type="caution">
    <text evidence="3">The sequence shown here is derived from an EMBL/GenBank/DDBJ whole genome shotgun (WGS) entry which is preliminary data.</text>
</comment>
<evidence type="ECO:0000259" key="2">
    <source>
        <dbReference type="PROSITE" id="PS51677"/>
    </source>
</evidence>
<sequence>MGHLQLPEGKKIAVNLGTDFDAQCLWLGAFNRNSPSFMSRGEFGAEVGVPRLLELYERYGVKSTWFTPGHSVDTFPQWCKKILDGGHEFGHHGYYHEIPPAISRDTERRLVDLAFESFKRVLGVRPTGYRSPYWDYSENTLDIIEESGFTYDSSLMARDLVPYHPQRWQVNWEQGNVAGKASHVLEIPVNWYLDDFPPLAYTGTSTGMQDTESIFRRWRDIFDYAYERVENPVYATCVHPQIVGQAHHMLWYERLIEHISSKDGVWFATLDEIAAVWVDDEDDHARMALPDVRGTQPPPADSSWAAGAA</sequence>
<proteinExistence type="predicted"/>